<feature type="signal peptide" evidence="1">
    <location>
        <begin position="1"/>
        <end position="20"/>
    </location>
</feature>
<proteinExistence type="evidence at transcript level"/>
<reference evidence="2" key="1">
    <citation type="submission" date="2012-12" db="EMBL/GenBank/DDBJ databases">
        <title>Identification and characterization of a phenylalanine ammonia-lyase gene family in Isatis indigotica Fort.</title>
        <authorList>
            <person name="Liu Q."/>
            <person name="Chen J."/>
            <person name="Zhou X."/>
            <person name="Di P."/>
            <person name="Xiao Y."/>
            <person name="Xuan H."/>
            <person name="Zhang L."/>
            <person name="Chen W."/>
        </authorList>
    </citation>
    <scope>NUCLEOTIDE SEQUENCE</scope>
    <source>
        <tissue evidence="2">Salivary gland</tissue>
    </source>
</reference>
<dbReference type="PANTHER" id="PTHR34007">
    <property type="entry name" value="AEROLYSIN-LIKE PROTEIN-RELATED"/>
    <property type="match status" value="1"/>
</dbReference>
<organism evidence="2">
    <name type="scientific">Ixodes ricinus</name>
    <name type="common">Common tick</name>
    <name type="synonym">Acarus ricinus</name>
    <dbReference type="NCBI Taxonomy" id="34613"/>
    <lineage>
        <taxon>Eukaryota</taxon>
        <taxon>Metazoa</taxon>
        <taxon>Ecdysozoa</taxon>
        <taxon>Arthropoda</taxon>
        <taxon>Chelicerata</taxon>
        <taxon>Arachnida</taxon>
        <taxon>Acari</taxon>
        <taxon>Parasitiformes</taxon>
        <taxon>Ixodida</taxon>
        <taxon>Ixodoidea</taxon>
        <taxon>Ixodidae</taxon>
        <taxon>Ixodinae</taxon>
        <taxon>Ixodes</taxon>
    </lineage>
</organism>
<dbReference type="AlphaFoldDB" id="A0A0K8R6M7"/>
<dbReference type="InterPro" id="IPR053280">
    <property type="entry name" value="Aerolysin-like_pore-former"/>
</dbReference>
<dbReference type="Gene3D" id="2.170.15.10">
    <property type="entry name" value="Proaerolysin, chain A, domain 3"/>
    <property type="match status" value="1"/>
</dbReference>
<name>A0A0K8R6M7_IXORI</name>
<evidence type="ECO:0000256" key="1">
    <source>
        <dbReference type="SAM" id="SignalP"/>
    </source>
</evidence>
<dbReference type="InterPro" id="IPR004991">
    <property type="entry name" value="Aerolysin-like"/>
</dbReference>
<dbReference type="Pfam" id="PF03318">
    <property type="entry name" value="ETX_MTX2"/>
    <property type="match status" value="1"/>
</dbReference>
<dbReference type="PANTHER" id="PTHR34007:SF1">
    <property type="entry name" value="AEROLYSIN-LIKE PROTEIN-RELATED"/>
    <property type="match status" value="1"/>
</dbReference>
<sequence length="283" mass="32058">MPVVVWMLPLFIRQILFVEGFGYSHFPTGTDDKPIQGEKLQFNLHNLVLDFLYEYAKQKGANLWDFDVMGENKARPEKRDRPPVKAEMFPLTYGSVETVSTNPMVAYTQLFHNGQPDRNETATINKQIKHHNTYTLTVDRGIDTGFSGTWSAGIPDVIGATSEISVKFSTLWGKTETTIKETTHSLNLVVNVPAETTVQVLLIISEEVVNIPWEATMSLQGYFAGEFERGGRRYWEYFGIGLLQHPNVQKKGATEILLAAKGTFHGITSKTTRTVTREKRHYR</sequence>
<protein>
    <submittedName>
        <fullName evidence="2">Putative cytotoxin-like protein</fullName>
    </submittedName>
</protein>
<dbReference type="SUPFAM" id="SSF56973">
    <property type="entry name" value="Aerolisin/ETX pore-forming domain"/>
    <property type="match status" value="1"/>
</dbReference>
<accession>A0A0K8R6M7</accession>
<evidence type="ECO:0000313" key="2">
    <source>
        <dbReference type="EMBL" id="JAA66817.1"/>
    </source>
</evidence>
<feature type="chain" id="PRO_5005516474" evidence="1">
    <location>
        <begin position="21"/>
        <end position="283"/>
    </location>
</feature>
<keyword evidence="1" id="KW-0732">Signal</keyword>
<dbReference type="EMBL" id="GADI01006991">
    <property type="protein sequence ID" value="JAA66817.1"/>
    <property type="molecule type" value="mRNA"/>
</dbReference>